<evidence type="ECO:0000313" key="1">
    <source>
        <dbReference type="EMBL" id="KAA6313860.1"/>
    </source>
</evidence>
<organism evidence="1">
    <name type="scientific">termite gut metagenome</name>
    <dbReference type="NCBI Taxonomy" id="433724"/>
    <lineage>
        <taxon>unclassified sequences</taxon>
        <taxon>metagenomes</taxon>
        <taxon>organismal metagenomes</taxon>
    </lineage>
</organism>
<dbReference type="EMBL" id="SNRY01005891">
    <property type="protein sequence ID" value="KAA6313860.1"/>
    <property type="molecule type" value="Genomic_DNA"/>
</dbReference>
<accession>A0A5J4PYE7</accession>
<comment type="caution">
    <text evidence="1">The sequence shown here is derived from an EMBL/GenBank/DDBJ whole genome shotgun (WGS) entry which is preliminary data.</text>
</comment>
<dbReference type="AlphaFoldDB" id="A0A5J4PYE7"/>
<protein>
    <submittedName>
        <fullName evidence="1">Uncharacterized protein</fullName>
    </submittedName>
</protein>
<feature type="non-terminal residue" evidence="1">
    <location>
        <position position="1"/>
    </location>
</feature>
<name>A0A5J4PYE7_9ZZZZ</name>
<proteinExistence type="predicted"/>
<sequence length="74" mass="8769">KFFIEDLVDTCNKVLNEHTSIVGGVKKRQVQDDIAFMESEAGWSVPLLKYKDGKRVYYRYWKIRRKLPPFTDSN</sequence>
<reference evidence="1" key="1">
    <citation type="submission" date="2019-03" db="EMBL/GenBank/DDBJ databases">
        <title>Single cell metagenomics reveals metabolic interactions within the superorganism composed of flagellate Streblomastix strix and complex community of Bacteroidetes bacteria on its surface.</title>
        <authorList>
            <person name="Treitli S.C."/>
            <person name="Kolisko M."/>
            <person name="Husnik F."/>
            <person name="Keeling P."/>
            <person name="Hampl V."/>
        </authorList>
    </citation>
    <scope>NUCLEOTIDE SEQUENCE</scope>
    <source>
        <strain evidence="1">STM</strain>
    </source>
</reference>
<gene>
    <name evidence="1" type="ORF">EZS27_035437</name>
</gene>